<evidence type="ECO:0000313" key="2">
    <source>
        <dbReference type="Proteomes" id="UP000188836"/>
    </source>
</evidence>
<protein>
    <submittedName>
        <fullName evidence="1">Uncharacterized protein</fullName>
    </submittedName>
</protein>
<evidence type="ECO:0000313" key="1">
    <source>
        <dbReference type="EMBL" id="ONM46284.1"/>
    </source>
</evidence>
<comment type="caution">
    <text evidence="1">The sequence shown here is derived from an EMBL/GenBank/DDBJ whole genome shotgun (WGS) entry which is preliminary data.</text>
</comment>
<keyword evidence="2" id="KW-1185">Reference proteome</keyword>
<dbReference type="Proteomes" id="UP000188836">
    <property type="component" value="Unassembled WGS sequence"/>
</dbReference>
<sequence>MAEAAQAVVTSRRVPDALERSSTAVVRMLDATVGVAFLPDPAEIARRRTIGLGALPQMDLLDTLMGLPAGLPVSVHDLTERERRLFRRVPAGVIDVADGLYTRRAVPPVTAQFVVVATRTWKDGLRSAGKFAPFCSRAVLLRSIPEDLDDARMQASFFGVGMCVFASGELKMLTDPQPYVRQRQSCGQWWFAEELYEKVNEFGLDV</sequence>
<organism evidence="1 2">
    <name type="scientific">Nocardia donostiensis</name>
    <dbReference type="NCBI Taxonomy" id="1538463"/>
    <lineage>
        <taxon>Bacteria</taxon>
        <taxon>Bacillati</taxon>
        <taxon>Actinomycetota</taxon>
        <taxon>Actinomycetes</taxon>
        <taxon>Mycobacteriales</taxon>
        <taxon>Nocardiaceae</taxon>
        <taxon>Nocardia</taxon>
    </lineage>
</organism>
<accession>A0A1W0B845</accession>
<proteinExistence type="predicted"/>
<dbReference type="AlphaFoldDB" id="A0A1W0B845"/>
<dbReference type="EMBL" id="MUMY01000027">
    <property type="protein sequence ID" value="ONM46284.1"/>
    <property type="molecule type" value="Genomic_DNA"/>
</dbReference>
<reference evidence="1 2" key="1">
    <citation type="journal article" date="2016" name="Antonie Van Leeuwenhoek">
        <title>Nocardia donostiensis sp. nov., isolated from human respiratory specimens.</title>
        <authorList>
            <person name="Ercibengoa M."/>
            <person name="Bell M."/>
            <person name="Marimon J.M."/>
            <person name="Humrighouse B."/>
            <person name="Klenk H.P."/>
            <person name="Potter G."/>
            <person name="Perez-Trallero E."/>
        </authorList>
    </citation>
    <scope>NUCLEOTIDE SEQUENCE [LARGE SCALE GENOMIC DNA]</scope>
    <source>
        <strain evidence="1 2">X1655</strain>
    </source>
</reference>
<gene>
    <name evidence="1" type="ORF">B0T46_23630</name>
</gene>
<name>A0A1W0B845_9NOCA</name>